<reference evidence="4 5" key="1">
    <citation type="submission" date="2020-07" db="EMBL/GenBank/DDBJ databases">
        <title>Sequencing the genomes of 1000 actinobacteria strains.</title>
        <authorList>
            <person name="Klenk H.-P."/>
        </authorList>
    </citation>
    <scope>NUCLEOTIDE SEQUENCE [LARGE SCALE GENOMIC DNA]</scope>
    <source>
        <strain evidence="4 5">DSM 42178</strain>
    </source>
</reference>
<dbReference type="InterPro" id="IPR047057">
    <property type="entry name" value="MerR_fam"/>
</dbReference>
<dbReference type="GO" id="GO:0003700">
    <property type="term" value="F:DNA-binding transcription factor activity"/>
    <property type="evidence" value="ECO:0007669"/>
    <property type="project" value="InterPro"/>
</dbReference>
<name>A0A853A7U9_9ACTN</name>
<dbReference type="AlphaFoldDB" id="A0A853A7U9"/>
<comment type="caution">
    <text evidence="4">The sequence shown here is derived from an EMBL/GenBank/DDBJ whole genome shotgun (WGS) entry which is preliminary data.</text>
</comment>
<evidence type="ECO:0000313" key="5">
    <source>
        <dbReference type="Proteomes" id="UP000567795"/>
    </source>
</evidence>
<evidence type="ECO:0000256" key="2">
    <source>
        <dbReference type="SAM" id="MobiDB-lite"/>
    </source>
</evidence>
<protein>
    <submittedName>
        <fullName evidence="4">DNA-binding transcriptional MerR regulator</fullName>
    </submittedName>
</protein>
<feature type="region of interest" description="Disordered" evidence="2">
    <location>
        <begin position="110"/>
        <end position="130"/>
    </location>
</feature>
<dbReference type="PANTHER" id="PTHR30204:SF97">
    <property type="entry name" value="MERR FAMILY REGULATORY PROTEIN"/>
    <property type="match status" value="1"/>
</dbReference>
<dbReference type="SMART" id="SM00422">
    <property type="entry name" value="HTH_MERR"/>
    <property type="match status" value="1"/>
</dbReference>
<proteinExistence type="predicted"/>
<keyword evidence="1 4" id="KW-0238">DNA-binding</keyword>
<feature type="domain" description="HTH merR-type" evidence="3">
    <location>
        <begin position="7"/>
        <end position="77"/>
    </location>
</feature>
<dbReference type="InterPro" id="IPR000551">
    <property type="entry name" value="MerR-type_HTH_dom"/>
</dbReference>
<dbReference type="InterPro" id="IPR009061">
    <property type="entry name" value="DNA-bd_dom_put_sf"/>
</dbReference>
<dbReference type="Pfam" id="PF13411">
    <property type="entry name" value="MerR_1"/>
    <property type="match status" value="1"/>
</dbReference>
<keyword evidence="5" id="KW-1185">Reference proteome</keyword>
<dbReference type="PANTHER" id="PTHR30204">
    <property type="entry name" value="REDOX-CYCLING DRUG-SENSING TRANSCRIPTIONAL ACTIVATOR SOXR"/>
    <property type="match status" value="1"/>
</dbReference>
<dbReference type="Proteomes" id="UP000567795">
    <property type="component" value="Unassembled WGS sequence"/>
</dbReference>
<dbReference type="SUPFAM" id="SSF46955">
    <property type="entry name" value="Putative DNA-binding domain"/>
    <property type="match status" value="1"/>
</dbReference>
<dbReference type="GO" id="GO:0003677">
    <property type="term" value="F:DNA binding"/>
    <property type="evidence" value="ECO:0007669"/>
    <property type="project" value="UniProtKB-KW"/>
</dbReference>
<feature type="compositionally biased region" description="Acidic residues" evidence="2">
    <location>
        <begin position="243"/>
        <end position="255"/>
    </location>
</feature>
<dbReference type="PROSITE" id="PS50937">
    <property type="entry name" value="HTH_MERR_2"/>
    <property type="match status" value="1"/>
</dbReference>
<dbReference type="EMBL" id="JACBZD010000001">
    <property type="protein sequence ID" value="NYI06731.1"/>
    <property type="molecule type" value="Genomic_DNA"/>
</dbReference>
<organism evidence="4 5">
    <name type="scientific">Allostreptomyces psammosilenae</name>
    <dbReference type="NCBI Taxonomy" id="1892865"/>
    <lineage>
        <taxon>Bacteria</taxon>
        <taxon>Bacillati</taxon>
        <taxon>Actinomycetota</taxon>
        <taxon>Actinomycetes</taxon>
        <taxon>Kitasatosporales</taxon>
        <taxon>Streptomycetaceae</taxon>
        <taxon>Allostreptomyces</taxon>
    </lineage>
</organism>
<evidence type="ECO:0000256" key="1">
    <source>
        <dbReference type="ARBA" id="ARBA00023125"/>
    </source>
</evidence>
<dbReference type="RefSeq" id="WP_179815267.1">
    <property type="nucleotide sequence ID" value="NZ_JACBZD010000001.1"/>
</dbReference>
<gene>
    <name evidence="4" type="ORF">FHU37_003674</name>
</gene>
<dbReference type="Gene3D" id="1.10.1660.10">
    <property type="match status" value="1"/>
</dbReference>
<sequence>MEDTEALISIGAFARHVGLTPSALRFYDDCGVLRPARVDAATGYRFYAPSQQARATLVRTLREADLPLAEVSVVLDGPPARAREILMEHLRRGREAAEAARTAIEGVLRTLPPTDGAGEGGGGLAVPRPDDAPPARVRLGGAELASAVRQVAPAAAGGAAGARFPVLRHVLVEWDGQEVRLAATDRYRLSVRALRPLAVDGAPGRALVDVAHLRAVAAWASRLPELTIEVGDAAAAPGGDQGADGDADLDEDGDANEGVSTAGAADDTGAARRIVRFTGADGSCRTAPVQGGEFPDYRTVLEHLTPRRSRILVDRGALRGALADRAATDRVGLEAGADELRLTVADGGTGTRARTEAEAEAEVEPEDASAVTPTRTTVLRAVCAGPPTRLWFASGVLLPALEASVGPDVLLEIAAPGEPVVVRSADQGGFTTLVMPQLAARS</sequence>
<dbReference type="PROSITE" id="PS00552">
    <property type="entry name" value="HTH_MERR_1"/>
    <property type="match status" value="1"/>
</dbReference>
<evidence type="ECO:0000259" key="3">
    <source>
        <dbReference type="PROSITE" id="PS50937"/>
    </source>
</evidence>
<feature type="region of interest" description="Disordered" evidence="2">
    <location>
        <begin position="234"/>
        <end position="265"/>
    </location>
</feature>
<dbReference type="Gene3D" id="3.10.150.10">
    <property type="entry name" value="DNA Polymerase III, subunit A, domain 2"/>
    <property type="match status" value="2"/>
</dbReference>
<evidence type="ECO:0000313" key="4">
    <source>
        <dbReference type="EMBL" id="NYI06731.1"/>
    </source>
</evidence>
<accession>A0A853A7U9</accession>